<feature type="region of interest" description="Disordered" evidence="5">
    <location>
        <begin position="80"/>
        <end position="208"/>
    </location>
</feature>
<dbReference type="GO" id="GO:0050897">
    <property type="term" value="F:cobalt ion binding"/>
    <property type="evidence" value="ECO:0007669"/>
    <property type="project" value="TreeGrafter"/>
</dbReference>
<feature type="compositionally biased region" description="Low complexity" evidence="5">
    <location>
        <begin position="194"/>
        <end position="208"/>
    </location>
</feature>
<evidence type="ECO:0000256" key="4">
    <source>
        <dbReference type="ARBA" id="ARBA00023136"/>
    </source>
</evidence>
<feature type="region of interest" description="Disordered" evidence="5">
    <location>
        <begin position="915"/>
        <end position="942"/>
    </location>
</feature>
<dbReference type="AlphaFoldDB" id="A0A0S4KKD0"/>
<evidence type="ECO:0000256" key="1">
    <source>
        <dbReference type="ARBA" id="ARBA00004651"/>
    </source>
</evidence>
<feature type="transmembrane region" description="Helical" evidence="6">
    <location>
        <begin position="756"/>
        <end position="776"/>
    </location>
</feature>
<keyword evidence="2 6" id="KW-0812">Transmembrane</keyword>
<accession>A0A0S4KKD0</accession>
<dbReference type="Proteomes" id="UP000051952">
    <property type="component" value="Unassembled WGS sequence"/>
</dbReference>
<keyword evidence="3 6" id="KW-1133">Transmembrane helix</keyword>
<dbReference type="GO" id="GO:0015087">
    <property type="term" value="F:cobalt ion transmembrane transporter activity"/>
    <property type="evidence" value="ECO:0007669"/>
    <property type="project" value="TreeGrafter"/>
</dbReference>
<keyword evidence="4 6" id="KW-0472">Membrane</keyword>
<feature type="compositionally biased region" description="Polar residues" evidence="5">
    <location>
        <begin position="159"/>
        <end position="168"/>
    </location>
</feature>
<evidence type="ECO:0000256" key="6">
    <source>
        <dbReference type="SAM" id="Phobius"/>
    </source>
</evidence>
<dbReference type="SUPFAM" id="SSF144083">
    <property type="entry name" value="Magnesium transport protein CorA, transmembrane region"/>
    <property type="match status" value="1"/>
</dbReference>
<dbReference type="InterPro" id="IPR002523">
    <property type="entry name" value="MgTranspt_CorA/ZnTranspt_ZntB"/>
</dbReference>
<dbReference type="GO" id="GO:0015095">
    <property type="term" value="F:magnesium ion transmembrane transporter activity"/>
    <property type="evidence" value="ECO:0007669"/>
    <property type="project" value="TreeGrafter"/>
</dbReference>
<sequence>MHATVSPDLLAIGDVLRTSLRHQPHFQEKIAACLAALQSNYCDTLSTVANLSNEQLKEIGVEVGHRNILTEVALNLSQRQDSFSSHNGSNNNNTHLAHQHPISVPDQPPLAPGSATTMFLSKPDLHHDDDGPPLSLSQHPSVDHHRRGTTKSTSGTTEFPLSQKSTGGHESMSKGGGHQSTRTSSHGSGGGGSLQRRPSWSSMSASHQASTSIGLPVFAPENHQADYETINPTATSDAAMPQQDAFHDNVSDEGEGSAPLSPKDNTQNHSNQKNQLFPLRPLEIPLQQTQHLWDRSGTDSSYQQTSSKPQSPVTKMTTSTARRFGGGNRALPQQTHQQRGHTYHHHAQLHLAEQRLSVPTFPTNTTEFLPQHNFEPAARTNSVPYDPLTLSARLGAHRPNHRRAQLHNQSVGSYNRSRRLSYNTTNFALSTMMQQHQSPSITVAAPHQPSSDPLTASHNDQKSVHPTTSQLTFTLEPTDEVEWISLCGKRPTLGEFLAEMERIRAAQGFPADFDALFLEQNSMPDLILDDADYDALGIRIRIPDLADKYGTSVSTITNRVCLMVHRGLQRVVTYHACDADPFEGFQKEWESGRHAHSGVERIAETMVRRVLLTFHKGVAALRADFDSLDSGALSRALDDTERVQRLSLIAKKAAVYKRCADANNETVLDLEGVEWMAAFVKPVSDMLGAVSSMSDEIAHNALASIDLIIALSEFNSNTNMKTFTYMTILLQPVTVATSWYGMNWGNMPELEYENSYFYFTGITWFVSFAIFAYFTVSRHFLESLAQRVAERFAFTRKPELAALSTSSSGNDGNAGEELKNSAVGNWQLLFRNLSVNPKLLRTKSMEDSKEITVAANPLRAVVLNSDNGISDDFRPKRAGFGDVAFQLMKANIPSRASGTNGPLPSALANVVHAKGDKTPPSVSGANNTLDEEDYGGTWRPFD</sequence>
<evidence type="ECO:0000256" key="2">
    <source>
        <dbReference type="ARBA" id="ARBA00022692"/>
    </source>
</evidence>
<reference evidence="8" key="1">
    <citation type="submission" date="2015-09" db="EMBL/GenBank/DDBJ databases">
        <authorList>
            <consortium name="Pathogen Informatics"/>
        </authorList>
    </citation>
    <scope>NUCLEOTIDE SEQUENCE [LARGE SCALE GENOMIC DNA]</scope>
    <source>
        <strain evidence="8">Lake Konstanz</strain>
    </source>
</reference>
<dbReference type="PANTHER" id="PTHR46494">
    <property type="entry name" value="CORA FAMILY METAL ION TRANSPORTER (EUROFUNG)"/>
    <property type="match status" value="1"/>
</dbReference>
<comment type="subcellular location">
    <subcellularLocation>
        <location evidence="1">Cell membrane</location>
        <topology evidence="1">Multi-pass membrane protein</topology>
    </subcellularLocation>
</comment>
<dbReference type="GO" id="GO:0005886">
    <property type="term" value="C:plasma membrane"/>
    <property type="evidence" value="ECO:0007669"/>
    <property type="project" value="UniProtKB-SubCell"/>
</dbReference>
<feature type="region of interest" description="Disordered" evidence="5">
    <location>
        <begin position="437"/>
        <end position="469"/>
    </location>
</feature>
<dbReference type="GO" id="GO:0000287">
    <property type="term" value="F:magnesium ion binding"/>
    <property type="evidence" value="ECO:0007669"/>
    <property type="project" value="TreeGrafter"/>
</dbReference>
<feature type="region of interest" description="Disordered" evidence="5">
    <location>
        <begin position="294"/>
        <end position="333"/>
    </location>
</feature>
<evidence type="ECO:0000313" key="8">
    <source>
        <dbReference type="Proteomes" id="UP000051952"/>
    </source>
</evidence>
<feature type="region of interest" description="Disordered" evidence="5">
    <location>
        <begin position="247"/>
        <end position="272"/>
    </location>
</feature>
<protein>
    <submittedName>
        <fullName evidence="7">CorA metal ion transporter, putative</fullName>
    </submittedName>
</protein>
<dbReference type="Gene3D" id="1.20.58.340">
    <property type="entry name" value="Magnesium transport protein CorA, transmembrane region"/>
    <property type="match status" value="1"/>
</dbReference>
<dbReference type="EMBL" id="CYKH01001699">
    <property type="protein sequence ID" value="CUI14911.1"/>
    <property type="molecule type" value="Genomic_DNA"/>
</dbReference>
<keyword evidence="8" id="KW-1185">Reference proteome</keyword>
<feature type="compositionally biased region" description="Low complexity" evidence="5">
    <location>
        <begin position="82"/>
        <end position="93"/>
    </location>
</feature>
<dbReference type="VEuPathDB" id="TriTrypDB:BSAL_18910"/>
<name>A0A0S4KKD0_BODSA</name>
<evidence type="ECO:0000256" key="3">
    <source>
        <dbReference type="ARBA" id="ARBA00022989"/>
    </source>
</evidence>
<evidence type="ECO:0000313" key="7">
    <source>
        <dbReference type="EMBL" id="CUI14911.1"/>
    </source>
</evidence>
<organism evidence="7 8">
    <name type="scientific">Bodo saltans</name>
    <name type="common">Flagellated protozoan</name>
    <dbReference type="NCBI Taxonomy" id="75058"/>
    <lineage>
        <taxon>Eukaryota</taxon>
        <taxon>Discoba</taxon>
        <taxon>Euglenozoa</taxon>
        <taxon>Kinetoplastea</taxon>
        <taxon>Metakinetoplastina</taxon>
        <taxon>Eubodonida</taxon>
        <taxon>Bodonidae</taxon>
        <taxon>Bodo</taxon>
    </lineage>
</organism>
<evidence type="ECO:0000256" key="5">
    <source>
        <dbReference type="SAM" id="MobiDB-lite"/>
    </source>
</evidence>
<dbReference type="Pfam" id="PF01544">
    <property type="entry name" value="CorA"/>
    <property type="match status" value="1"/>
</dbReference>
<gene>
    <name evidence="7" type="ORF">BSAL_18910</name>
</gene>
<dbReference type="InterPro" id="IPR045863">
    <property type="entry name" value="CorA_TM1_TM2"/>
</dbReference>
<feature type="compositionally biased region" description="Polar residues" evidence="5">
    <location>
        <begin position="298"/>
        <end position="321"/>
    </location>
</feature>
<feature type="compositionally biased region" description="Polar residues" evidence="5">
    <location>
        <begin position="448"/>
        <end position="469"/>
    </location>
</feature>
<feature type="compositionally biased region" description="Polar residues" evidence="5">
    <location>
        <begin position="263"/>
        <end position="272"/>
    </location>
</feature>
<dbReference type="PANTHER" id="PTHR46494:SF1">
    <property type="entry name" value="CORA FAMILY METAL ION TRANSPORTER (EUROFUNG)"/>
    <property type="match status" value="1"/>
</dbReference>
<proteinExistence type="predicted"/>